<reference evidence="4" key="1">
    <citation type="journal article" date="2020" name="G3 (Bethesda)">
        <title>High-Quality Assemblies for Three Invasive Social Wasps from the &lt;i&gt;Vespula&lt;/i&gt; Genus.</title>
        <authorList>
            <person name="Harrop T.W.R."/>
            <person name="Guhlin J."/>
            <person name="McLaughlin G.M."/>
            <person name="Permina E."/>
            <person name="Stockwell P."/>
            <person name="Gilligan J."/>
            <person name="Le Lec M.F."/>
            <person name="Gruber M.A.M."/>
            <person name="Quinn O."/>
            <person name="Lovegrove M."/>
            <person name="Duncan E.J."/>
            <person name="Remnant E.J."/>
            <person name="Van Eeckhoven J."/>
            <person name="Graham B."/>
            <person name="Knapp R.A."/>
            <person name="Langford K.W."/>
            <person name="Kronenberg Z."/>
            <person name="Press M.O."/>
            <person name="Eacker S.M."/>
            <person name="Wilson-Rankin E.E."/>
            <person name="Purcell J."/>
            <person name="Lester P.J."/>
            <person name="Dearden P.K."/>
        </authorList>
    </citation>
    <scope>NUCLEOTIDE SEQUENCE</scope>
    <source>
        <strain evidence="4">Volc-1</strain>
    </source>
</reference>
<dbReference type="Proteomes" id="UP000600918">
    <property type="component" value="Unassembled WGS sequence"/>
</dbReference>
<dbReference type="PROSITE" id="PS50157">
    <property type="entry name" value="ZINC_FINGER_C2H2_2"/>
    <property type="match status" value="1"/>
</dbReference>
<dbReference type="SUPFAM" id="SSF57667">
    <property type="entry name" value="beta-beta-alpha zinc fingers"/>
    <property type="match status" value="1"/>
</dbReference>
<dbReference type="InterPro" id="IPR036236">
    <property type="entry name" value="Znf_C2H2_sf"/>
</dbReference>
<evidence type="ECO:0000313" key="5">
    <source>
        <dbReference type="Proteomes" id="UP000600918"/>
    </source>
</evidence>
<name>A0A834PFK0_VESPE</name>
<keyword evidence="1" id="KW-0863">Zinc-finger</keyword>
<evidence type="ECO:0000256" key="1">
    <source>
        <dbReference type="PROSITE-ProRule" id="PRU00042"/>
    </source>
</evidence>
<dbReference type="AlphaFoldDB" id="A0A834PFK0"/>
<keyword evidence="5" id="KW-1185">Reference proteome</keyword>
<evidence type="ECO:0000313" key="4">
    <source>
        <dbReference type="EMBL" id="KAF7438883.1"/>
    </source>
</evidence>
<gene>
    <name evidence="4" type="ORF">H0235_001274</name>
</gene>
<evidence type="ECO:0000259" key="3">
    <source>
        <dbReference type="PROSITE" id="PS50157"/>
    </source>
</evidence>
<accession>A0A834PFK0</accession>
<dbReference type="EMBL" id="JACSDY010000001">
    <property type="protein sequence ID" value="KAF7438883.1"/>
    <property type="molecule type" value="Genomic_DNA"/>
</dbReference>
<organism evidence="4 5">
    <name type="scientific">Vespula pensylvanica</name>
    <name type="common">Western yellow jacket</name>
    <name type="synonym">Wasp</name>
    <dbReference type="NCBI Taxonomy" id="30213"/>
    <lineage>
        <taxon>Eukaryota</taxon>
        <taxon>Metazoa</taxon>
        <taxon>Ecdysozoa</taxon>
        <taxon>Arthropoda</taxon>
        <taxon>Hexapoda</taxon>
        <taxon>Insecta</taxon>
        <taxon>Pterygota</taxon>
        <taxon>Neoptera</taxon>
        <taxon>Endopterygota</taxon>
        <taxon>Hymenoptera</taxon>
        <taxon>Apocrita</taxon>
        <taxon>Aculeata</taxon>
        <taxon>Vespoidea</taxon>
        <taxon>Vespidae</taxon>
        <taxon>Vespinae</taxon>
        <taxon>Vespula</taxon>
    </lineage>
</organism>
<dbReference type="GO" id="GO:0008270">
    <property type="term" value="F:zinc ion binding"/>
    <property type="evidence" value="ECO:0007669"/>
    <property type="project" value="UniProtKB-KW"/>
</dbReference>
<dbReference type="Gene3D" id="3.30.160.60">
    <property type="entry name" value="Classic Zinc Finger"/>
    <property type="match status" value="1"/>
</dbReference>
<evidence type="ECO:0000256" key="2">
    <source>
        <dbReference type="SAM" id="MobiDB-lite"/>
    </source>
</evidence>
<feature type="domain" description="C2H2-type" evidence="3">
    <location>
        <begin position="177"/>
        <end position="207"/>
    </location>
</feature>
<dbReference type="PROSITE" id="PS00028">
    <property type="entry name" value="ZINC_FINGER_C2H2_1"/>
    <property type="match status" value="1"/>
</dbReference>
<keyword evidence="1" id="KW-0479">Metal-binding</keyword>
<keyword evidence="1" id="KW-0862">Zinc</keyword>
<feature type="compositionally biased region" description="Low complexity" evidence="2">
    <location>
        <begin position="212"/>
        <end position="246"/>
    </location>
</feature>
<proteinExistence type="predicted"/>
<protein>
    <recommendedName>
        <fullName evidence="3">C2H2-type domain-containing protein</fullName>
    </recommendedName>
</protein>
<sequence length="363" mass="40793">MPLREAHLRTLGISTNESSINSRRLEEQTKIFPFDIEIRKNVFKSMTVESSLKLKGKKNLFTMFHLLQTNALKVTLAILWVTLFDENCNTVVTFPTYLCYRMVDCGREAGGKGEENGREEALIPQEKLHIGEALKMLRADKARFSHNASPTHIPIPSLSDNEIKNGHRLTHRNKKPFECKAEGCGKSYCDARSLRRHRENHHAGSKGNESVNPSSPTTGPHTPNTPGSNPSTPSTPGTTSTSNGHGHTALKQLLAEPTNQQQKDRFKDLPRESSVDQFVNQAQLIGPRFIPLTMKHMEPEYHAKKKIVDSPYKLRIAGLVVRCGGELEVFASTFELQLLAKPDYLLIGLYWLERKQQTCTIPS</sequence>
<feature type="region of interest" description="Disordered" evidence="2">
    <location>
        <begin position="197"/>
        <end position="246"/>
    </location>
</feature>
<dbReference type="InterPro" id="IPR013087">
    <property type="entry name" value="Znf_C2H2_type"/>
</dbReference>
<comment type="caution">
    <text evidence="4">The sequence shown here is derived from an EMBL/GenBank/DDBJ whole genome shotgun (WGS) entry which is preliminary data.</text>
</comment>